<dbReference type="RefSeq" id="WP_032754614.1">
    <property type="nucleotide sequence ID" value="NZ_BMUG01000005.1"/>
</dbReference>
<dbReference type="EMBL" id="BLWD01000002">
    <property type="protein sequence ID" value="GFN09550.1"/>
    <property type="molecule type" value="Genomic_DNA"/>
</dbReference>
<reference evidence="2 3" key="1">
    <citation type="submission" date="2020-05" db="EMBL/GenBank/DDBJ databases">
        <title>Whole genome shotgun sequence of Streptomyces microflavus NBRC 13062.</title>
        <authorList>
            <person name="Komaki H."/>
            <person name="Tamura T."/>
        </authorList>
    </citation>
    <scope>NUCLEOTIDE SEQUENCE [LARGE SCALE GENOMIC DNA]</scope>
    <source>
        <strain evidence="2 3">NBRC 13062</strain>
    </source>
</reference>
<evidence type="ECO:0000256" key="1">
    <source>
        <dbReference type="SAM" id="MobiDB-lite"/>
    </source>
</evidence>
<sequence>MSERGAGPLEWRTVGGYTPESVRRASIVHVFPAAAVADMLKAADEAHIKRLNEENERGGEARGVVADVASVLDVDIDHGPGTRWDADHMHRVVVGAQALRDDLESMNSYSARIERERDELKAKQATTADLLRAEYERANAAIEREEAADEAAAEIGQYARRMERERDEHRKAAEEAEAKLRKQEHGCETPESHAYGCPCDEPIKFRGGSITLHQDPVTAEIRFEAGPWDRTMWFIEETDPEVSSHGTLSVQRAHRTVGVRIDGRVWMEFLRAASTVDPGSKALRERLAELDTSAEYWGANAPGGSLIDDLKNTIVSQAREIARLKGESA</sequence>
<accession>A0A7J0D490</accession>
<comment type="caution">
    <text evidence="2">The sequence shown here is derived from an EMBL/GenBank/DDBJ whole genome shotgun (WGS) entry which is preliminary data.</text>
</comment>
<protein>
    <submittedName>
        <fullName evidence="2">Uncharacterized protein</fullName>
    </submittedName>
</protein>
<dbReference type="Proteomes" id="UP000498740">
    <property type="component" value="Unassembled WGS sequence"/>
</dbReference>
<proteinExistence type="predicted"/>
<evidence type="ECO:0000313" key="3">
    <source>
        <dbReference type="Proteomes" id="UP000498740"/>
    </source>
</evidence>
<feature type="region of interest" description="Disordered" evidence="1">
    <location>
        <begin position="172"/>
        <end position="192"/>
    </location>
</feature>
<name>A0A7J0D490_STRMI</name>
<feature type="compositionally biased region" description="Basic and acidic residues" evidence="1">
    <location>
        <begin position="172"/>
        <end position="191"/>
    </location>
</feature>
<dbReference type="AlphaFoldDB" id="A0A7J0D490"/>
<organism evidence="2 3">
    <name type="scientific">Streptomyces microflavus</name>
    <name type="common">Streptomyces lipmanii</name>
    <dbReference type="NCBI Taxonomy" id="1919"/>
    <lineage>
        <taxon>Bacteria</taxon>
        <taxon>Bacillati</taxon>
        <taxon>Actinomycetota</taxon>
        <taxon>Actinomycetes</taxon>
        <taxon>Kitasatosporales</taxon>
        <taxon>Streptomycetaceae</taxon>
        <taxon>Streptomyces</taxon>
    </lineage>
</organism>
<evidence type="ECO:0000313" key="2">
    <source>
        <dbReference type="EMBL" id="GFN09550.1"/>
    </source>
</evidence>
<gene>
    <name evidence="2" type="ORF">Smic_81060</name>
</gene>